<proteinExistence type="predicted"/>
<name>A0ACC3B537_9EURO</name>
<keyword evidence="2" id="KW-1185">Reference proteome</keyword>
<evidence type="ECO:0000313" key="1">
    <source>
        <dbReference type="EMBL" id="KAK1145184.1"/>
    </source>
</evidence>
<gene>
    <name evidence="1" type="ORF">N8T08_004617</name>
</gene>
<sequence>MFSTFSANPNPTESPTKTSAAARPKRNQVARACDSCRLNRIKCDDRQPCDNCRQRGSQCSNSNPSEAFPAQTASREIQRLRNRVRDLQAQLKKATEHANSTAPEESVSSSASTAPRPVDFENTGKTKYNAWEGVAVADERTGRAIYYGPLSSSYLVTRMTRYLCKALSQSILDFPFPALISQIDDTRSVPRQQSLWDSEPADLSRAQEEYFLVLLWQSFHCICPVLSEGDFRAYYESLWSDAIPELEDRRKPSSLVDSLLAVCMQYGSTFLVTDDESVDSEQATHTSSLAHGFYQRSQRLLMNELEAPSIASLQSYIYGVIYLSNASLLNSAHVALGVAIRTAQALRLHLRPVDGTPPEERELHLRIWWSLYQLDSSLSMTLDRPPLLVWNDFACPLPSDHGGAAEARSLSGTALPSSAHQNISWLSFHVQQVKLTVVARRVQASFKAECARHLSPTVQDIYDEPAIIESLAGFVGREIRTIYDWLQGVPGSLKTERKDGREPFSTDRTPLILDSTAPLWLQRQRLLLEIIYHHFQIATLRSFVRFPPRASPATPLCDSHSITCLNHAMMLTNLLHQVLSEADILRGWRPAVQYQWDAMVCILAFVLANPVCPPTPAGRQCLQTAIHTLDLMGRQYAVARNAAQIGREVARRVEWLVEQFRGSLVPGRQLQPTPPTQSPADLGSMAPPWTTPSATPGLTESVLTEEHWQALVTNVPIDIPLSFNLESGMPGQSIITPPHDVISPTASLSDDVLLGQWPDLMSGFVADSSAANHTP</sequence>
<protein>
    <submittedName>
        <fullName evidence="1">Uncharacterized protein</fullName>
    </submittedName>
</protein>
<reference evidence="1 2" key="1">
    <citation type="journal article" date="2023" name="ACS Omega">
        <title>Identification of the Neoaspergillic Acid Biosynthesis Gene Cluster by Establishing an In Vitro CRISPR-Ribonucleoprotein Genetic System in Aspergillus melleus.</title>
        <authorList>
            <person name="Yuan B."/>
            <person name="Grau M.F."/>
            <person name="Murata R.M."/>
            <person name="Torok T."/>
            <person name="Venkateswaran K."/>
            <person name="Stajich J.E."/>
            <person name="Wang C.C.C."/>
        </authorList>
    </citation>
    <scope>NUCLEOTIDE SEQUENCE [LARGE SCALE GENOMIC DNA]</scope>
    <source>
        <strain evidence="1 2">IMV 1140</strain>
    </source>
</reference>
<accession>A0ACC3B537</accession>
<organism evidence="1 2">
    <name type="scientific">Aspergillus melleus</name>
    <dbReference type="NCBI Taxonomy" id="138277"/>
    <lineage>
        <taxon>Eukaryota</taxon>
        <taxon>Fungi</taxon>
        <taxon>Dikarya</taxon>
        <taxon>Ascomycota</taxon>
        <taxon>Pezizomycotina</taxon>
        <taxon>Eurotiomycetes</taxon>
        <taxon>Eurotiomycetidae</taxon>
        <taxon>Eurotiales</taxon>
        <taxon>Aspergillaceae</taxon>
        <taxon>Aspergillus</taxon>
        <taxon>Aspergillus subgen. Circumdati</taxon>
    </lineage>
</organism>
<dbReference type="EMBL" id="JAOPJF010000026">
    <property type="protein sequence ID" value="KAK1145184.1"/>
    <property type="molecule type" value="Genomic_DNA"/>
</dbReference>
<evidence type="ECO:0000313" key="2">
    <source>
        <dbReference type="Proteomes" id="UP001177260"/>
    </source>
</evidence>
<comment type="caution">
    <text evidence="1">The sequence shown here is derived from an EMBL/GenBank/DDBJ whole genome shotgun (WGS) entry which is preliminary data.</text>
</comment>
<dbReference type="Proteomes" id="UP001177260">
    <property type="component" value="Unassembled WGS sequence"/>
</dbReference>